<sequence>MFAVMGITGNVGGAVADTLLQHGEQVRGIVRDLSKAQAWQGRGVEVVPSNYDDLLIEAFRGVEGVFIMIPPNMVPEPGFPDSVARIAAIKKAIIAAKPPRAVFLSSWGAEQPSGLGLITPNRILEQELADTGVPGAFLRPAWFMENLVYSLSGARSSGNYFSFYQPLKRPYAMVATKDVGVIGAQTLLQSWHRNRFIEISGPASYSSEDAAAALAAATGRPVTAVAVPREQWVDTLAQNGMPGDRSGAYIEMVDSLNSGWIHFGVPGTEQAKGGIDLIPTVTALAEKSE</sequence>
<dbReference type="KEGG" id="abas:ACPOL_7160"/>
<geneLocation type="plasmid" evidence="2">
    <name>pACPOL4</name>
</geneLocation>
<dbReference type="InterPro" id="IPR036291">
    <property type="entry name" value="NAD(P)-bd_dom_sf"/>
</dbReference>
<accession>A0A2Z5GAS5</accession>
<geneLocation type="plasmid" evidence="3">
    <name>pACPOL3</name>
</geneLocation>
<evidence type="ECO:0000313" key="4">
    <source>
        <dbReference type="Proteomes" id="UP000253606"/>
    </source>
</evidence>
<dbReference type="EMBL" id="CP030843">
    <property type="protein sequence ID" value="AXC16320.1"/>
    <property type="molecule type" value="Genomic_DNA"/>
</dbReference>
<dbReference type="KEGG" id="abas:ACPOL_7128"/>
<dbReference type="PANTHER" id="PTHR43162:SF1">
    <property type="entry name" value="PRESTALK A DIFFERENTIATION PROTEIN A"/>
    <property type="match status" value="1"/>
</dbReference>
<evidence type="ECO:0000313" key="2">
    <source>
        <dbReference type="EMBL" id="AXC16320.1"/>
    </source>
</evidence>
<dbReference type="AlphaFoldDB" id="A0A2Z5GAS5"/>
<geneLocation type="plasmid" evidence="4">
    <name>pacpol3</name>
</geneLocation>
<dbReference type="Gene3D" id="3.90.25.10">
    <property type="entry name" value="UDP-galactose 4-epimerase, domain 1"/>
    <property type="match status" value="1"/>
</dbReference>
<keyword evidence="4" id="KW-1185">Reference proteome</keyword>
<dbReference type="EMBL" id="CP030844">
    <property type="protein sequence ID" value="AXC16352.1"/>
    <property type="molecule type" value="Genomic_DNA"/>
</dbReference>
<gene>
    <name evidence="2" type="ORF">ACPOL_7128</name>
    <name evidence="3" type="ORF">ACPOL_7160</name>
</gene>
<dbReference type="PANTHER" id="PTHR43162">
    <property type="match status" value="1"/>
</dbReference>
<dbReference type="SUPFAM" id="SSF51735">
    <property type="entry name" value="NAD(P)-binding Rossmann-fold domains"/>
    <property type="match status" value="1"/>
</dbReference>
<evidence type="ECO:0000259" key="1">
    <source>
        <dbReference type="Pfam" id="PF05368"/>
    </source>
</evidence>
<dbReference type="Pfam" id="PF05368">
    <property type="entry name" value="NmrA"/>
    <property type="match status" value="1"/>
</dbReference>
<evidence type="ECO:0000313" key="3">
    <source>
        <dbReference type="EMBL" id="AXC16352.1"/>
    </source>
</evidence>
<dbReference type="Gene3D" id="3.40.50.720">
    <property type="entry name" value="NAD(P)-binding Rossmann-like Domain"/>
    <property type="match status" value="1"/>
</dbReference>
<dbReference type="InterPro" id="IPR051604">
    <property type="entry name" value="Ergot_Alk_Oxidoreductase"/>
</dbReference>
<organism evidence="3 4">
    <name type="scientific">Acidisarcina polymorpha</name>
    <dbReference type="NCBI Taxonomy" id="2211140"/>
    <lineage>
        <taxon>Bacteria</taxon>
        <taxon>Pseudomonadati</taxon>
        <taxon>Acidobacteriota</taxon>
        <taxon>Terriglobia</taxon>
        <taxon>Terriglobales</taxon>
        <taxon>Acidobacteriaceae</taxon>
        <taxon>Acidisarcina</taxon>
    </lineage>
</organism>
<dbReference type="InterPro" id="IPR008030">
    <property type="entry name" value="NmrA-like"/>
</dbReference>
<dbReference type="Proteomes" id="UP000253606">
    <property type="component" value="Plasmid pACPOL3"/>
</dbReference>
<reference evidence="3 4" key="1">
    <citation type="journal article" date="2018" name="Front. Microbiol.">
        <title>Hydrolytic Capabilities as a Key to Environmental Success: Chitinolytic and Cellulolytic Acidobacteria From Acidic Sub-arctic Soils and Boreal Peatlands.</title>
        <authorList>
            <person name="Belova S.E."/>
            <person name="Ravin N.V."/>
            <person name="Pankratov T.A."/>
            <person name="Rakitin A.L."/>
            <person name="Ivanova A.A."/>
            <person name="Beletsky A.V."/>
            <person name="Mardanov A.V."/>
            <person name="Sinninghe Damste J.S."/>
            <person name="Dedysh S.N."/>
        </authorList>
    </citation>
    <scope>NUCLEOTIDE SEQUENCE [LARGE SCALE GENOMIC DNA]</scope>
    <source>
        <strain evidence="3 4">SBC82</strain>
        <plasmid evidence="3">pACPOL3</plasmid>
        <plasmid evidence="4">pacpol3</plasmid>
        <plasmid evidence="2">pACPOL4</plasmid>
        <plasmid evidence="4">pacpol4</plasmid>
    </source>
</reference>
<dbReference type="Proteomes" id="UP000253606">
    <property type="component" value="Plasmid pACPOL4"/>
</dbReference>
<feature type="domain" description="NmrA-like" evidence="1">
    <location>
        <begin position="3"/>
        <end position="242"/>
    </location>
</feature>
<geneLocation type="plasmid" evidence="4">
    <name>pacpol4</name>
</geneLocation>
<protein>
    <submittedName>
        <fullName evidence="2">NADPH:quinone oxidoreductase 2</fullName>
    </submittedName>
    <submittedName>
        <fullName evidence="3">Putative nucleoside-diphosphate-sugar epimerase</fullName>
    </submittedName>
</protein>
<proteinExistence type="predicted"/>
<dbReference type="OrthoDB" id="7352262at2"/>
<name>A0A2Z5GAS5_9BACT</name>
<keyword evidence="3" id="KW-0614">Plasmid</keyword>
<dbReference type="RefSeq" id="WP_114211470.1">
    <property type="nucleotide sequence ID" value="NZ_CP030843.1"/>
</dbReference>